<dbReference type="CDD" id="cd11977">
    <property type="entry name" value="SH3_VAV2_2"/>
    <property type="match status" value="1"/>
</dbReference>
<dbReference type="InterPro" id="IPR055251">
    <property type="entry name" value="SOS1_NGEF_PH"/>
</dbReference>
<keyword evidence="7" id="KW-0863">Zinc-finger</keyword>
<dbReference type="FunFam" id="2.30.30.40:FF:000131">
    <property type="entry name" value="Guanine nucleotide exchange factor VAV2 isoform 2"/>
    <property type="match status" value="1"/>
</dbReference>
<dbReference type="GO" id="GO:0005085">
    <property type="term" value="F:guanyl-nucleotide exchange factor activity"/>
    <property type="evidence" value="ECO:0007669"/>
    <property type="project" value="UniProtKB-KW"/>
</dbReference>
<reference evidence="20" key="1">
    <citation type="submission" date="2025-08" db="UniProtKB">
        <authorList>
            <consortium name="Ensembl"/>
        </authorList>
    </citation>
    <scope>IDENTIFICATION</scope>
</reference>
<evidence type="ECO:0000256" key="1">
    <source>
        <dbReference type="ARBA" id="ARBA00022443"/>
    </source>
</evidence>
<evidence type="ECO:0000259" key="15">
    <source>
        <dbReference type="PROSITE" id="PS50002"/>
    </source>
</evidence>
<dbReference type="Gene3D" id="2.30.29.30">
    <property type="entry name" value="Pleckstrin-homology domain (PH domain)/Phosphotyrosine-binding domain (PTB)"/>
    <property type="match status" value="1"/>
</dbReference>
<dbReference type="InterPro" id="IPR022613">
    <property type="entry name" value="CH_CAMSAP_2"/>
</dbReference>
<dbReference type="Pfam" id="PF11971">
    <property type="entry name" value="CAMSAP_CH"/>
    <property type="match status" value="1"/>
</dbReference>
<dbReference type="PROSITE" id="PS50021">
    <property type="entry name" value="CH"/>
    <property type="match status" value="1"/>
</dbReference>
<dbReference type="GO" id="GO:0038096">
    <property type="term" value="P:Fc-gamma receptor signaling pathway involved in phagocytosis"/>
    <property type="evidence" value="ECO:0007669"/>
    <property type="project" value="UniProtKB-ARBA"/>
</dbReference>
<keyword evidence="6" id="KW-0677">Repeat</keyword>
<dbReference type="InterPro" id="IPR001452">
    <property type="entry name" value="SH3_domain"/>
</dbReference>
<dbReference type="GO" id="GO:0030168">
    <property type="term" value="P:platelet activation"/>
    <property type="evidence" value="ECO:0007669"/>
    <property type="project" value="UniProtKB-ARBA"/>
</dbReference>
<dbReference type="CDD" id="cd11980">
    <property type="entry name" value="SH3_VAV2_1"/>
    <property type="match status" value="1"/>
</dbReference>
<dbReference type="CDD" id="cd00160">
    <property type="entry name" value="RhoGEF"/>
    <property type="match status" value="1"/>
</dbReference>
<dbReference type="GO" id="GO:0035556">
    <property type="term" value="P:intracellular signal transduction"/>
    <property type="evidence" value="ECO:0007669"/>
    <property type="project" value="InterPro"/>
</dbReference>
<evidence type="ECO:0000256" key="13">
    <source>
        <dbReference type="PROSITE-ProRule" id="PRU00192"/>
    </source>
</evidence>
<dbReference type="GO" id="GO:0009410">
    <property type="term" value="P:response to xenobiotic stimulus"/>
    <property type="evidence" value="ECO:0007669"/>
    <property type="project" value="UniProtKB-ARBA"/>
</dbReference>
<proteinExistence type="predicted"/>
<dbReference type="PROSITE" id="PS50081">
    <property type="entry name" value="ZF_DAG_PE_2"/>
    <property type="match status" value="1"/>
</dbReference>
<dbReference type="InterPro" id="IPR035733">
    <property type="entry name" value="VAV2_SH3_1"/>
</dbReference>
<feature type="domain" description="SH3" evidence="15">
    <location>
        <begin position="777"/>
        <end position="846"/>
    </location>
</feature>
<dbReference type="Gene3D" id="2.30.30.40">
    <property type="entry name" value="SH3 Domains"/>
    <property type="match status" value="2"/>
</dbReference>
<dbReference type="Pfam" id="PF00621">
    <property type="entry name" value="RhoGEF"/>
    <property type="match status" value="1"/>
</dbReference>
<evidence type="ECO:0000259" key="19">
    <source>
        <dbReference type="PROSITE" id="PS50081"/>
    </source>
</evidence>
<dbReference type="FunFam" id="1.20.900.10:FF:000009">
    <property type="entry name" value="Vav guanine nucleotide exchange factor 1"/>
    <property type="match status" value="1"/>
</dbReference>
<name>A0A8C9I9Y4_9PRIM</name>
<feature type="domain" description="SH3" evidence="15">
    <location>
        <begin position="576"/>
        <end position="642"/>
    </location>
</feature>
<comment type="function">
    <text evidence="10">Guanine nucleotide exchange factor for the Rho family of Ras-related GTPases. Plays an important role in angiogenesis. Its recruitment by phosphorylated EPHA2 is critical for EFNA1-induced RAC1 GTPase activation and vascular endothelial cell migration and assembly.</text>
</comment>
<evidence type="ECO:0000256" key="4">
    <source>
        <dbReference type="ARBA" id="ARBA00022658"/>
    </source>
</evidence>
<dbReference type="InterPro" id="IPR001849">
    <property type="entry name" value="PH_domain"/>
</dbReference>
<dbReference type="InterPro" id="IPR002219">
    <property type="entry name" value="PKC_DAG/PE"/>
</dbReference>
<dbReference type="SUPFAM" id="SSF48065">
    <property type="entry name" value="DBL homology domain (DH-domain)"/>
    <property type="match status" value="1"/>
</dbReference>
<dbReference type="InterPro" id="IPR035880">
    <property type="entry name" value="VAV2_SH2"/>
</dbReference>
<sequence>MEQWRQCGRWLIDCKVLPPNHRVVWPSAVVFDLAQALRDGVLLCQLLHNLSPGSIDLKDINFRPQMSQFLCLKNIRTFLKVCHDKFGLRNSELFDPFDLFDVRDFGKVISAVSRLSLHSIAQNKGIRPFPSEETTENDDDVYRSLEELADEHDLGEDIYDCVPCEDGGDDIYEDIIKVEVQQPMKMSMTEDDKRNCCLLEIQETEAKYYRTLEDIEKNYMSPLRLVLSPADMAAVFINLEDLIKVHHSFLRAIDVSMMVGGSTLAKVFLDFKERLLIYGEYCSHMEHAQNTLNQLLASREDFRQKVEECTLKVQDGKFKLQDLLVVPMQRVLKYHLLLKELLSHSAERPERQQLKEALEAMQDLAMYINEVKRDKETLRKISEFQSSIENLQVKLEEFGRPKIDGELKVRSIVNHTKQDRYLFLFDKVVIVCKRKGYNYELKEIIELLFHKMTDDPMNNKDVKKWSYGFYLIHLQGKQGFQFFCKTEDMKRKWMEQFEMAMSNIKPDKANANHHSFQMYTFDKTTNCKACKMFLRGTFYQGYMCTKCGVGAHKECLEVIPPCKFTSPADLDASGAGPGPKMVAMQNYHGNPAPPGKPVLTFQTGDVLELLRGDPESPWWEGRLVQTRKSGYFPSSSVKPCPVDGRPPISRPLSREIDYTAYPWFAGNMERQQTDNLLKSHASGTYLIRERPAEAERFAISIKFNDEVKHIKVVEKDNWIHITEAKKFDSLLELVEYYQCHSLKESFKQLDTTLKYPYKSRERSASRASSRSPVFTPRVIGTAVARYNFAARDMRELSLREGDVVRIYSRIGGDQGWWKGETNGRVSGPTLRVRGWPRCSPHLVRLRQTSTTAMSTPLALSQAPSAISFILTAAQKAGVHRGKRRLQMFTTNPRSHSPGTGYRGLIWIQAPRTLHPVPFLFWAALTAALFKLLVKSPSSVCRKGGHRTEEDTVSFLGSSCHCLRPHLCPGEAVGIHCVPTHLQPFTLFQVPGGLKSALGTLRFCISPWPLHPNTPSLPLALTHVSQYISIQAPELRVPPIRKCPAFSLSCRCTGQVHGAAEGQLTLTPSADTSIVQWQEPLCLHLSGSLPLGGPQV</sequence>
<accession>A0A8C9I9Y4</accession>
<evidence type="ECO:0000256" key="7">
    <source>
        <dbReference type="ARBA" id="ARBA00022771"/>
    </source>
</evidence>
<feature type="domain" description="Phorbol-ester/DAG-type" evidence="19">
    <location>
        <begin position="513"/>
        <end position="562"/>
    </location>
</feature>
<keyword evidence="2" id="KW-0597">Phosphoprotein</keyword>
<keyword evidence="3" id="KW-0037">Angiogenesis</keyword>
<dbReference type="GO" id="GO:0008270">
    <property type="term" value="F:zinc ion binding"/>
    <property type="evidence" value="ECO:0007669"/>
    <property type="project" value="UniProtKB-KW"/>
</dbReference>
<dbReference type="PRINTS" id="PR00401">
    <property type="entry name" value="SH2DOMAIN"/>
</dbReference>
<protein>
    <recommendedName>
        <fullName evidence="11">Guanine nucleotide exchange factor VAV2</fullName>
    </recommendedName>
</protein>
<dbReference type="PANTHER" id="PTHR45818">
    <property type="entry name" value="PROTEIN VAV"/>
    <property type="match status" value="1"/>
</dbReference>
<dbReference type="Pfam" id="PF00017">
    <property type="entry name" value="SH2"/>
    <property type="match status" value="1"/>
</dbReference>
<evidence type="ECO:0000256" key="12">
    <source>
        <dbReference type="PROSITE-ProRule" id="PRU00191"/>
    </source>
</evidence>
<dbReference type="Gene3D" id="3.30.60.20">
    <property type="match status" value="1"/>
</dbReference>
<keyword evidence="8" id="KW-0862">Zinc</keyword>
<dbReference type="InterPro" id="IPR001331">
    <property type="entry name" value="GDS_CDC24_CS"/>
</dbReference>
<keyword evidence="4" id="KW-0344">Guanine-nucleotide releasing factor</keyword>
<dbReference type="InterPro" id="IPR036028">
    <property type="entry name" value="SH3-like_dom_sf"/>
</dbReference>
<evidence type="ECO:0000259" key="18">
    <source>
        <dbReference type="PROSITE" id="PS50021"/>
    </source>
</evidence>
<dbReference type="PROSITE" id="PS00741">
    <property type="entry name" value="DH_1"/>
    <property type="match status" value="1"/>
</dbReference>
<evidence type="ECO:0000256" key="11">
    <source>
        <dbReference type="ARBA" id="ARBA00074371"/>
    </source>
</evidence>
<dbReference type="InterPro" id="IPR037832">
    <property type="entry name" value="PH_Vav"/>
</dbReference>
<evidence type="ECO:0000256" key="3">
    <source>
        <dbReference type="ARBA" id="ARBA00022657"/>
    </source>
</evidence>
<dbReference type="InterPro" id="IPR001715">
    <property type="entry name" value="CH_dom"/>
</dbReference>
<dbReference type="AlphaFoldDB" id="A0A8C9I9Y4"/>
<dbReference type="Pfam" id="PF22697">
    <property type="entry name" value="SOS1_NGEF_PH"/>
    <property type="match status" value="1"/>
</dbReference>
<dbReference type="Proteomes" id="UP000694416">
    <property type="component" value="Unplaced"/>
</dbReference>
<dbReference type="FunFam" id="3.30.60.20:FF:000015">
    <property type="entry name" value="Vav guanine nucleotide exchange factor 1"/>
    <property type="match status" value="1"/>
</dbReference>
<dbReference type="InterPro" id="IPR011993">
    <property type="entry name" value="PH-like_dom_sf"/>
</dbReference>
<dbReference type="GO" id="GO:0005829">
    <property type="term" value="C:cytosol"/>
    <property type="evidence" value="ECO:0007669"/>
    <property type="project" value="UniProtKB-ARBA"/>
</dbReference>
<dbReference type="SMART" id="SM00109">
    <property type="entry name" value="C1"/>
    <property type="match status" value="1"/>
</dbReference>
<evidence type="ECO:0000256" key="6">
    <source>
        <dbReference type="ARBA" id="ARBA00022737"/>
    </source>
</evidence>
<dbReference type="InterPro" id="IPR035732">
    <property type="entry name" value="VAV2_SH3_2"/>
</dbReference>
<dbReference type="SMART" id="SM00033">
    <property type="entry name" value="CH"/>
    <property type="match status" value="1"/>
</dbReference>
<dbReference type="Pfam" id="PF00130">
    <property type="entry name" value="C1_1"/>
    <property type="match status" value="1"/>
</dbReference>
<dbReference type="InterPro" id="IPR035899">
    <property type="entry name" value="DBL_dom_sf"/>
</dbReference>
<dbReference type="PROSITE" id="PS50001">
    <property type="entry name" value="SH2"/>
    <property type="match status" value="1"/>
</dbReference>
<feature type="domain" description="PH" evidence="16">
    <location>
        <begin position="400"/>
        <end position="502"/>
    </location>
</feature>
<dbReference type="CDD" id="cd01223">
    <property type="entry name" value="PH_Vav"/>
    <property type="match status" value="1"/>
</dbReference>
<reference evidence="20" key="2">
    <citation type="submission" date="2025-09" db="UniProtKB">
        <authorList>
            <consortium name="Ensembl"/>
        </authorList>
    </citation>
    <scope>IDENTIFICATION</scope>
</reference>
<dbReference type="SMART" id="SM00326">
    <property type="entry name" value="SH3"/>
    <property type="match status" value="2"/>
</dbReference>
<dbReference type="PROSITE" id="PS50002">
    <property type="entry name" value="SH3"/>
    <property type="match status" value="2"/>
</dbReference>
<dbReference type="InterPro" id="IPR000219">
    <property type="entry name" value="DH_dom"/>
</dbReference>
<keyword evidence="21" id="KW-1185">Reference proteome</keyword>
<dbReference type="SMART" id="SM00233">
    <property type="entry name" value="PH"/>
    <property type="match status" value="1"/>
</dbReference>
<dbReference type="Gene3D" id="1.10.418.10">
    <property type="entry name" value="Calponin-like domain"/>
    <property type="match status" value="1"/>
</dbReference>
<evidence type="ECO:0000256" key="9">
    <source>
        <dbReference type="ARBA" id="ARBA00022999"/>
    </source>
</evidence>
<feature type="domain" description="SH2" evidence="14">
    <location>
        <begin position="663"/>
        <end position="757"/>
    </location>
</feature>
<dbReference type="SUPFAM" id="SSF50729">
    <property type="entry name" value="PH domain-like"/>
    <property type="match status" value="1"/>
</dbReference>
<keyword evidence="9 12" id="KW-0727">SH2 domain</keyword>
<dbReference type="FunFam" id="1.10.418.10:FF:000019">
    <property type="entry name" value="Vav guanine nucleotide exchange factor 2"/>
    <property type="match status" value="1"/>
</dbReference>
<dbReference type="CDD" id="cd20868">
    <property type="entry name" value="C1_VAV2"/>
    <property type="match status" value="1"/>
</dbReference>
<dbReference type="PROSITE" id="PS50010">
    <property type="entry name" value="DH_2"/>
    <property type="match status" value="1"/>
</dbReference>
<evidence type="ECO:0000256" key="5">
    <source>
        <dbReference type="ARBA" id="ARBA00022723"/>
    </source>
</evidence>
<evidence type="ECO:0000256" key="2">
    <source>
        <dbReference type="ARBA" id="ARBA00022553"/>
    </source>
</evidence>
<dbReference type="InterPro" id="IPR036872">
    <property type="entry name" value="CH_dom_sf"/>
</dbReference>
<evidence type="ECO:0000256" key="8">
    <source>
        <dbReference type="ARBA" id="ARBA00022833"/>
    </source>
</evidence>
<feature type="domain" description="DH" evidence="17">
    <location>
        <begin position="193"/>
        <end position="371"/>
    </location>
</feature>
<evidence type="ECO:0000259" key="16">
    <source>
        <dbReference type="PROSITE" id="PS50003"/>
    </source>
</evidence>
<feature type="domain" description="Calponin-homology (CH)" evidence="18">
    <location>
        <begin position="1"/>
        <end position="120"/>
    </location>
</feature>
<dbReference type="GO" id="GO:0051056">
    <property type="term" value="P:regulation of small GTPase mediated signal transduction"/>
    <property type="evidence" value="ECO:0007669"/>
    <property type="project" value="UniProtKB-ARBA"/>
</dbReference>
<dbReference type="GO" id="GO:0016477">
    <property type="term" value="P:cell migration"/>
    <property type="evidence" value="ECO:0007669"/>
    <property type="project" value="TreeGrafter"/>
</dbReference>
<dbReference type="Gene3D" id="1.20.900.10">
    <property type="entry name" value="Dbl homology (DH) domain"/>
    <property type="match status" value="1"/>
</dbReference>
<dbReference type="Gene3D" id="3.30.505.10">
    <property type="entry name" value="SH2 domain"/>
    <property type="match status" value="1"/>
</dbReference>
<evidence type="ECO:0000313" key="21">
    <source>
        <dbReference type="Proteomes" id="UP000694416"/>
    </source>
</evidence>
<keyword evidence="1 13" id="KW-0728">SH3 domain</keyword>
<dbReference type="PROSITE" id="PS50003">
    <property type="entry name" value="PH_DOMAIN"/>
    <property type="match status" value="1"/>
</dbReference>
<dbReference type="PROSITE" id="PS00479">
    <property type="entry name" value="ZF_DAG_PE_1"/>
    <property type="match status" value="1"/>
</dbReference>
<dbReference type="CDD" id="cd21263">
    <property type="entry name" value="CH_VAV2"/>
    <property type="match status" value="1"/>
</dbReference>
<dbReference type="FunFam" id="2.30.29.30:FF:000050">
    <property type="entry name" value="Vav guanine nucleotide exchange factor 2"/>
    <property type="match status" value="1"/>
</dbReference>
<dbReference type="GO" id="GO:0038095">
    <property type="term" value="P:Fc-epsilon receptor signaling pathway"/>
    <property type="evidence" value="ECO:0007669"/>
    <property type="project" value="UniProtKB-ARBA"/>
</dbReference>
<dbReference type="Pfam" id="PF00018">
    <property type="entry name" value="SH3_1"/>
    <property type="match status" value="1"/>
</dbReference>
<dbReference type="InterPro" id="IPR000980">
    <property type="entry name" value="SH2"/>
</dbReference>
<dbReference type="Ensembl" id="ENSPTET00000042896.1">
    <property type="protein sequence ID" value="ENSPTEP00000031055.1"/>
    <property type="gene ID" value="ENSPTEG00000030107.1"/>
</dbReference>
<dbReference type="PANTHER" id="PTHR45818:SF4">
    <property type="entry name" value="GUANINE NUCLEOTIDE EXCHANGE FACTOR VAV2"/>
    <property type="match status" value="1"/>
</dbReference>
<dbReference type="GO" id="GO:0001525">
    <property type="term" value="P:angiogenesis"/>
    <property type="evidence" value="ECO:0007669"/>
    <property type="project" value="UniProtKB-KW"/>
</dbReference>
<evidence type="ECO:0000313" key="20">
    <source>
        <dbReference type="Ensembl" id="ENSPTEP00000031055.1"/>
    </source>
</evidence>
<dbReference type="FunFam" id="3.30.505.10:FF:000024">
    <property type="entry name" value="Vav guanine nucleotide exchange factor 2"/>
    <property type="match status" value="1"/>
</dbReference>
<evidence type="ECO:0000259" key="17">
    <source>
        <dbReference type="PROSITE" id="PS50010"/>
    </source>
</evidence>
<dbReference type="SUPFAM" id="SSF47576">
    <property type="entry name" value="Calponin-homology domain, CH-domain"/>
    <property type="match status" value="1"/>
</dbReference>
<gene>
    <name evidence="20" type="primary">VAV2</name>
</gene>
<dbReference type="CDD" id="cd10406">
    <property type="entry name" value="SH2_Vav2"/>
    <property type="match status" value="1"/>
</dbReference>
<evidence type="ECO:0000259" key="14">
    <source>
        <dbReference type="PROSITE" id="PS50001"/>
    </source>
</evidence>
<evidence type="ECO:0000256" key="10">
    <source>
        <dbReference type="ARBA" id="ARBA00058236"/>
    </source>
</evidence>
<organism evidence="20 21">
    <name type="scientific">Piliocolobus tephrosceles</name>
    <name type="common">Ugandan red Colobus</name>
    <dbReference type="NCBI Taxonomy" id="591936"/>
    <lineage>
        <taxon>Eukaryota</taxon>
        <taxon>Metazoa</taxon>
        <taxon>Chordata</taxon>
        <taxon>Craniata</taxon>
        <taxon>Vertebrata</taxon>
        <taxon>Euteleostomi</taxon>
        <taxon>Mammalia</taxon>
        <taxon>Eutheria</taxon>
        <taxon>Euarchontoglires</taxon>
        <taxon>Primates</taxon>
        <taxon>Haplorrhini</taxon>
        <taxon>Catarrhini</taxon>
        <taxon>Cercopithecidae</taxon>
        <taxon>Colobinae</taxon>
        <taxon>Piliocolobus</taxon>
    </lineage>
</organism>
<dbReference type="SMART" id="SM00325">
    <property type="entry name" value="RhoGEF"/>
    <property type="match status" value="1"/>
</dbReference>
<dbReference type="GO" id="GO:0008361">
    <property type="term" value="P:regulation of cell size"/>
    <property type="evidence" value="ECO:0007669"/>
    <property type="project" value="UniProtKB-ARBA"/>
</dbReference>
<dbReference type="SUPFAM" id="SSF50044">
    <property type="entry name" value="SH3-domain"/>
    <property type="match status" value="2"/>
</dbReference>
<keyword evidence="5" id="KW-0479">Metal-binding</keyword>
<dbReference type="SMART" id="SM00252">
    <property type="entry name" value="SH2"/>
    <property type="match status" value="1"/>
</dbReference>
<dbReference type="InterPro" id="IPR036860">
    <property type="entry name" value="SH2_dom_sf"/>
</dbReference>
<dbReference type="SUPFAM" id="SSF55550">
    <property type="entry name" value="SH2 domain"/>
    <property type="match status" value="1"/>
</dbReference>
<dbReference type="Pfam" id="PF07653">
    <property type="entry name" value="SH3_2"/>
    <property type="match status" value="1"/>
</dbReference>